<evidence type="ECO:0000256" key="1">
    <source>
        <dbReference type="SAM" id="MobiDB-lite"/>
    </source>
</evidence>
<proteinExistence type="predicted"/>
<evidence type="ECO:0000313" key="2">
    <source>
        <dbReference type="EMBL" id="RZB64827.1"/>
    </source>
</evidence>
<keyword evidence="3" id="KW-1185">Reference proteome</keyword>
<evidence type="ECO:0000313" key="3">
    <source>
        <dbReference type="Proteomes" id="UP000289340"/>
    </source>
</evidence>
<protein>
    <submittedName>
        <fullName evidence="2">Uncharacterized protein</fullName>
    </submittedName>
</protein>
<feature type="compositionally biased region" description="Basic and acidic residues" evidence="1">
    <location>
        <begin position="7"/>
        <end position="18"/>
    </location>
</feature>
<name>A0A445GU52_GLYSO</name>
<comment type="caution">
    <text evidence="2">The sequence shown here is derived from an EMBL/GenBank/DDBJ whole genome shotgun (WGS) entry which is preliminary data.</text>
</comment>
<gene>
    <name evidence="2" type="ORF">D0Y65_041059</name>
</gene>
<dbReference type="Proteomes" id="UP000289340">
    <property type="component" value="Chromosome 15"/>
</dbReference>
<reference evidence="2 3" key="1">
    <citation type="submission" date="2018-09" db="EMBL/GenBank/DDBJ databases">
        <title>A high-quality reference genome of wild soybean provides a powerful tool to mine soybean genomes.</title>
        <authorList>
            <person name="Xie M."/>
            <person name="Chung C.Y.L."/>
            <person name="Li M.-W."/>
            <person name="Wong F.-L."/>
            <person name="Chan T.-F."/>
            <person name="Lam H.-M."/>
        </authorList>
    </citation>
    <scope>NUCLEOTIDE SEQUENCE [LARGE SCALE GENOMIC DNA]</scope>
    <source>
        <strain evidence="3">cv. W05</strain>
        <tissue evidence="2">Hypocotyl of etiolated seedlings</tissue>
    </source>
</reference>
<feature type="region of interest" description="Disordered" evidence="1">
    <location>
        <begin position="1"/>
        <end position="79"/>
    </location>
</feature>
<organism evidence="2 3">
    <name type="scientific">Glycine soja</name>
    <name type="common">Wild soybean</name>
    <dbReference type="NCBI Taxonomy" id="3848"/>
    <lineage>
        <taxon>Eukaryota</taxon>
        <taxon>Viridiplantae</taxon>
        <taxon>Streptophyta</taxon>
        <taxon>Embryophyta</taxon>
        <taxon>Tracheophyta</taxon>
        <taxon>Spermatophyta</taxon>
        <taxon>Magnoliopsida</taxon>
        <taxon>eudicotyledons</taxon>
        <taxon>Gunneridae</taxon>
        <taxon>Pentapetalae</taxon>
        <taxon>rosids</taxon>
        <taxon>fabids</taxon>
        <taxon>Fabales</taxon>
        <taxon>Fabaceae</taxon>
        <taxon>Papilionoideae</taxon>
        <taxon>50 kb inversion clade</taxon>
        <taxon>NPAAA clade</taxon>
        <taxon>indigoferoid/millettioid clade</taxon>
        <taxon>Phaseoleae</taxon>
        <taxon>Glycine</taxon>
        <taxon>Glycine subgen. Soja</taxon>
    </lineage>
</organism>
<feature type="compositionally biased region" description="Low complexity" evidence="1">
    <location>
        <begin position="32"/>
        <end position="47"/>
    </location>
</feature>
<dbReference type="AlphaFoldDB" id="A0A445GU52"/>
<sequence length="79" mass="8466">MSSPPQRRNDSEKEHDSTCNHLGYTNKCPSQNGSRSSPSENGSRSSPPQNDDIGGSLGYRQDPAGKTGSKASQSKSQRN</sequence>
<feature type="compositionally biased region" description="Polar residues" evidence="1">
    <location>
        <begin position="69"/>
        <end position="79"/>
    </location>
</feature>
<dbReference type="EMBL" id="QZWG01000015">
    <property type="protein sequence ID" value="RZB64827.1"/>
    <property type="molecule type" value="Genomic_DNA"/>
</dbReference>
<accession>A0A445GU52</accession>